<keyword evidence="3" id="KW-1185">Reference proteome</keyword>
<feature type="compositionally biased region" description="Basic residues" evidence="1">
    <location>
        <begin position="1"/>
        <end position="10"/>
    </location>
</feature>
<evidence type="ECO:0008006" key="4">
    <source>
        <dbReference type="Google" id="ProtNLM"/>
    </source>
</evidence>
<organism evidence="2 3">
    <name type="scientific">Macrophomina phaseolina</name>
    <dbReference type="NCBI Taxonomy" id="35725"/>
    <lineage>
        <taxon>Eukaryota</taxon>
        <taxon>Fungi</taxon>
        <taxon>Dikarya</taxon>
        <taxon>Ascomycota</taxon>
        <taxon>Pezizomycotina</taxon>
        <taxon>Dothideomycetes</taxon>
        <taxon>Dothideomycetes incertae sedis</taxon>
        <taxon>Botryosphaeriales</taxon>
        <taxon>Botryosphaeriaceae</taxon>
        <taxon>Macrophomina</taxon>
    </lineage>
</organism>
<dbReference type="Proteomes" id="UP000774617">
    <property type="component" value="Unassembled WGS sequence"/>
</dbReference>
<feature type="compositionally biased region" description="Basic and acidic residues" evidence="1">
    <location>
        <begin position="11"/>
        <end position="37"/>
    </location>
</feature>
<gene>
    <name evidence="2" type="ORF">B0J12DRAFT_773833</name>
</gene>
<sequence>MTQPINHRKSRLPDHLPDSTQIRDRPTVHSNREKNDRAAPYPKGKAADGVRKRPSGHRNVGPSNRLQKFILKVQSAEQAENSVPAVEKNQATPVSSPWQIFERVFDIKLSRKHDVTVALRKDLPRDMVLLRKVTVKDHGHAQKLLGDTHKFNHKNLVRFVEPYGFSISADSFYFIMEFCEGSINDFVNCAAWPWECHIATIIKQAKFLALRRFYTPPETLENAWVTLDGDVKVGGHEDWKYVPEFHDEHREEYLQGLACVAVELMSKIKVKTREDFTRILERNEVTYPDCVKLVRRMTDKPYLKIEGIDQGSALASDPQTLRNQSFLGQAERGREEIRWLVLFSNITAWKPWAYGPVNSP</sequence>
<dbReference type="InterPro" id="IPR011009">
    <property type="entry name" value="Kinase-like_dom_sf"/>
</dbReference>
<feature type="region of interest" description="Disordered" evidence="1">
    <location>
        <begin position="1"/>
        <end position="65"/>
    </location>
</feature>
<accession>A0ABQ8FS99</accession>
<comment type="caution">
    <text evidence="2">The sequence shown here is derived from an EMBL/GenBank/DDBJ whole genome shotgun (WGS) entry which is preliminary data.</text>
</comment>
<dbReference type="SUPFAM" id="SSF56112">
    <property type="entry name" value="Protein kinase-like (PK-like)"/>
    <property type="match status" value="1"/>
</dbReference>
<evidence type="ECO:0000256" key="1">
    <source>
        <dbReference type="SAM" id="MobiDB-lite"/>
    </source>
</evidence>
<evidence type="ECO:0000313" key="2">
    <source>
        <dbReference type="EMBL" id="KAH7021668.1"/>
    </source>
</evidence>
<proteinExistence type="predicted"/>
<dbReference type="EMBL" id="JAGTJR010000065">
    <property type="protein sequence ID" value="KAH7021668.1"/>
    <property type="molecule type" value="Genomic_DNA"/>
</dbReference>
<name>A0ABQ8FS99_9PEZI</name>
<evidence type="ECO:0000313" key="3">
    <source>
        <dbReference type="Proteomes" id="UP000774617"/>
    </source>
</evidence>
<reference evidence="2 3" key="1">
    <citation type="journal article" date="2021" name="Nat. Commun.">
        <title>Genetic determinants of endophytism in the Arabidopsis root mycobiome.</title>
        <authorList>
            <person name="Mesny F."/>
            <person name="Miyauchi S."/>
            <person name="Thiergart T."/>
            <person name="Pickel B."/>
            <person name="Atanasova L."/>
            <person name="Karlsson M."/>
            <person name="Huettel B."/>
            <person name="Barry K.W."/>
            <person name="Haridas S."/>
            <person name="Chen C."/>
            <person name="Bauer D."/>
            <person name="Andreopoulos W."/>
            <person name="Pangilinan J."/>
            <person name="LaButti K."/>
            <person name="Riley R."/>
            <person name="Lipzen A."/>
            <person name="Clum A."/>
            <person name="Drula E."/>
            <person name="Henrissat B."/>
            <person name="Kohler A."/>
            <person name="Grigoriev I.V."/>
            <person name="Martin F.M."/>
            <person name="Hacquard S."/>
        </authorList>
    </citation>
    <scope>NUCLEOTIDE SEQUENCE [LARGE SCALE GENOMIC DNA]</scope>
    <source>
        <strain evidence="2 3">MPI-SDFR-AT-0080</strain>
    </source>
</reference>
<protein>
    <recommendedName>
        <fullName evidence="4">Protein kinase domain-containing protein</fullName>
    </recommendedName>
</protein>